<dbReference type="SUPFAM" id="SSF141571">
    <property type="entry name" value="Pentapeptide repeat-like"/>
    <property type="match status" value="1"/>
</dbReference>
<accession>A0A5K7ZKP0</accession>
<dbReference type="RefSeq" id="WP_155321662.1">
    <property type="nucleotide sequence ID" value="NZ_AP021876.1"/>
</dbReference>
<feature type="transmembrane region" description="Helical" evidence="1">
    <location>
        <begin position="259"/>
        <end position="278"/>
    </location>
</feature>
<keyword evidence="1" id="KW-1133">Transmembrane helix</keyword>
<dbReference type="Pfam" id="PF00805">
    <property type="entry name" value="Pentapeptide"/>
    <property type="match status" value="2"/>
</dbReference>
<evidence type="ECO:0008006" key="4">
    <source>
        <dbReference type="Google" id="ProtNLM"/>
    </source>
</evidence>
<dbReference type="InterPro" id="IPR001646">
    <property type="entry name" value="5peptide_repeat"/>
</dbReference>
<dbReference type="Gene3D" id="2.160.20.80">
    <property type="entry name" value="E3 ubiquitin-protein ligase SopA"/>
    <property type="match status" value="1"/>
</dbReference>
<sequence>MKAAIWIFAIVVAVILAIGCPPGFAQEPEKPWAGKFGDGTVIDANDLQRILAEHRKWLRKENGGKQANLQGADLYGANLERAWLMDANLKGARLSNANLQGAKMERARLQGALLLDANISGADLVFADLKGAWLSNACLAGAKLNYANLQGADLNGARLQNVVFEIEPNKLPNIRSIARAENLSSLRYLSLPDALFEIRSEFKKYGLRRQEREITYALKHSGYLNAMTDGNLETKFQVLAGRLLFDLPCQWGMAPMRPLKILFIGIGLFAPIYVYSLIKKKKQDGIWKTWIPERSRQDLGSDVPELLACGWKGAIGLGIYFSVLSAFQVGWKDLNVGSWIARMQPREYRLHASGWVRFVSGLQSLISVYLLALCVLSYFGRPFEGY</sequence>
<organism evidence="2 3">
    <name type="scientific">Desulfosarcina ovata subsp. sediminis</name>
    <dbReference type="NCBI Taxonomy" id="885957"/>
    <lineage>
        <taxon>Bacteria</taxon>
        <taxon>Pseudomonadati</taxon>
        <taxon>Thermodesulfobacteriota</taxon>
        <taxon>Desulfobacteria</taxon>
        <taxon>Desulfobacterales</taxon>
        <taxon>Desulfosarcinaceae</taxon>
        <taxon>Desulfosarcina</taxon>
    </lineage>
</organism>
<dbReference type="AlphaFoldDB" id="A0A5K7ZKP0"/>
<name>A0A5K7ZKP0_9BACT</name>
<reference evidence="2 3" key="1">
    <citation type="submission" date="2019-11" db="EMBL/GenBank/DDBJ databases">
        <title>Comparative genomics of hydrocarbon-degrading Desulfosarcina strains.</title>
        <authorList>
            <person name="Watanabe M."/>
            <person name="Kojima H."/>
            <person name="Fukui M."/>
        </authorList>
    </citation>
    <scope>NUCLEOTIDE SEQUENCE [LARGE SCALE GENOMIC DNA]</scope>
    <source>
        <strain evidence="2 3">28bB2T</strain>
    </source>
</reference>
<protein>
    <recommendedName>
        <fullName evidence="4">Pentapeptide repeat-containing protein</fullName>
    </recommendedName>
</protein>
<dbReference type="PROSITE" id="PS51257">
    <property type="entry name" value="PROKAR_LIPOPROTEIN"/>
    <property type="match status" value="1"/>
</dbReference>
<evidence type="ECO:0000256" key="1">
    <source>
        <dbReference type="SAM" id="Phobius"/>
    </source>
</evidence>
<dbReference type="PANTHER" id="PTHR14136">
    <property type="entry name" value="BTB_POZ DOMAIN-CONTAINING PROTEIN KCTD9"/>
    <property type="match status" value="1"/>
</dbReference>
<dbReference type="KEGG" id="dov:DSCO28_13810"/>
<evidence type="ECO:0000313" key="3">
    <source>
        <dbReference type="Proteomes" id="UP000425960"/>
    </source>
</evidence>
<keyword evidence="1" id="KW-0812">Transmembrane</keyword>
<proteinExistence type="predicted"/>
<dbReference type="InterPro" id="IPR051082">
    <property type="entry name" value="Pentapeptide-BTB/POZ_domain"/>
</dbReference>
<dbReference type="PANTHER" id="PTHR14136:SF17">
    <property type="entry name" value="BTB_POZ DOMAIN-CONTAINING PROTEIN KCTD9"/>
    <property type="match status" value="1"/>
</dbReference>
<dbReference type="Proteomes" id="UP000425960">
    <property type="component" value="Chromosome"/>
</dbReference>
<gene>
    <name evidence="2" type="ORF">DSCO28_13810</name>
</gene>
<dbReference type="EMBL" id="AP021876">
    <property type="protein sequence ID" value="BBO80815.1"/>
    <property type="molecule type" value="Genomic_DNA"/>
</dbReference>
<evidence type="ECO:0000313" key="2">
    <source>
        <dbReference type="EMBL" id="BBO80815.1"/>
    </source>
</evidence>
<feature type="transmembrane region" description="Helical" evidence="1">
    <location>
        <begin position="355"/>
        <end position="379"/>
    </location>
</feature>
<keyword evidence="1" id="KW-0472">Membrane</keyword>